<protein>
    <submittedName>
        <fullName evidence="4">TetR family transcriptional regulator</fullName>
    </submittedName>
</protein>
<dbReference type="PROSITE" id="PS01081">
    <property type="entry name" value="HTH_TETR_1"/>
    <property type="match status" value="1"/>
</dbReference>
<dbReference type="InterPro" id="IPR050109">
    <property type="entry name" value="HTH-type_TetR-like_transc_reg"/>
</dbReference>
<dbReference type="AlphaFoldDB" id="A0A2U0SKK5"/>
<dbReference type="OrthoDB" id="63332at2"/>
<dbReference type="InterPro" id="IPR054422">
    <property type="entry name" value="TetR-like_HI_0893_C"/>
</dbReference>
<evidence type="ECO:0000313" key="5">
    <source>
        <dbReference type="Proteomes" id="UP000245909"/>
    </source>
</evidence>
<dbReference type="SUPFAM" id="SSF46689">
    <property type="entry name" value="Homeodomain-like"/>
    <property type="match status" value="1"/>
</dbReference>
<evidence type="ECO:0000256" key="1">
    <source>
        <dbReference type="ARBA" id="ARBA00023125"/>
    </source>
</evidence>
<proteinExistence type="predicted"/>
<dbReference type="InterPro" id="IPR023772">
    <property type="entry name" value="DNA-bd_HTH_TetR-type_CS"/>
</dbReference>
<dbReference type="PRINTS" id="PR00455">
    <property type="entry name" value="HTHTETR"/>
</dbReference>
<dbReference type="PANTHER" id="PTHR30055">
    <property type="entry name" value="HTH-TYPE TRANSCRIPTIONAL REGULATOR RUTR"/>
    <property type="match status" value="1"/>
</dbReference>
<sequence>MRQSENDMAEQIFLATERLMAESGLHNLSMHKIAKEAQISPGTIYIYFKNKDELLEQFARRVFTLFTRELAKDYDETRSYFERYRTMWWNVWNHLGANPMTVANMSQYKSIPAFLDVCSELDRESQWALYCKQAIADNVICDLPSKVLFILGLESAVNLAFDRQFFKRELSDETLEDVIERTWRAIQK</sequence>
<dbReference type="RefSeq" id="WP_116632466.1">
    <property type="nucleotide sequence ID" value="NZ_QENU01000019.1"/>
</dbReference>
<feature type="domain" description="HTH tetR-type" evidence="3">
    <location>
        <begin position="6"/>
        <end position="66"/>
    </location>
</feature>
<dbReference type="PROSITE" id="PS50977">
    <property type="entry name" value="HTH_TETR_2"/>
    <property type="match status" value="1"/>
</dbReference>
<dbReference type="Pfam" id="PF00440">
    <property type="entry name" value="TetR_N"/>
    <property type="match status" value="1"/>
</dbReference>
<evidence type="ECO:0000256" key="2">
    <source>
        <dbReference type="PROSITE-ProRule" id="PRU00335"/>
    </source>
</evidence>
<dbReference type="Proteomes" id="UP000245909">
    <property type="component" value="Unassembled WGS sequence"/>
</dbReference>
<dbReference type="GO" id="GO:0000976">
    <property type="term" value="F:transcription cis-regulatory region binding"/>
    <property type="evidence" value="ECO:0007669"/>
    <property type="project" value="TreeGrafter"/>
</dbReference>
<dbReference type="PANTHER" id="PTHR30055:SF207">
    <property type="entry name" value="HTH-TYPE TRANSCRIPTIONAL REPRESSOR FATR"/>
    <property type="match status" value="1"/>
</dbReference>
<evidence type="ECO:0000313" key="4">
    <source>
        <dbReference type="EMBL" id="PVX31860.1"/>
    </source>
</evidence>
<feature type="DNA-binding region" description="H-T-H motif" evidence="2">
    <location>
        <begin position="29"/>
        <end position="48"/>
    </location>
</feature>
<dbReference type="GO" id="GO:0003700">
    <property type="term" value="F:DNA-binding transcription factor activity"/>
    <property type="evidence" value="ECO:0007669"/>
    <property type="project" value="TreeGrafter"/>
</dbReference>
<organism evidence="4 5">
    <name type="scientific">Alitibacter langaaensis DSM 22999</name>
    <dbReference type="NCBI Taxonomy" id="1122935"/>
    <lineage>
        <taxon>Bacteria</taxon>
        <taxon>Pseudomonadati</taxon>
        <taxon>Pseudomonadota</taxon>
        <taxon>Gammaproteobacteria</taxon>
        <taxon>Pasteurellales</taxon>
        <taxon>Pasteurellaceae</taxon>
        <taxon>Alitibacter</taxon>
    </lineage>
</organism>
<evidence type="ECO:0000259" key="3">
    <source>
        <dbReference type="PROSITE" id="PS50977"/>
    </source>
</evidence>
<dbReference type="Gene3D" id="1.10.357.10">
    <property type="entry name" value="Tetracycline Repressor, domain 2"/>
    <property type="match status" value="1"/>
</dbReference>
<gene>
    <name evidence="4" type="ORF">C8D76_11914</name>
</gene>
<keyword evidence="1 2" id="KW-0238">DNA-binding</keyword>
<dbReference type="Pfam" id="PF22604">
    <property type="entry name" value="TetR_HI_0893_C"/>
    <property type="match status" value="1"/>
</dbReference>
<comment type="caution">
    <text evidence="4">The sequence shown here is derived from an EMBL/GenBank/DDBJ whole genome shotgun (WGS) entry which is preliminary data.</text>
</comment>
<accession>A0A2U0SKK5</accession>
<dbReference type="EMBL" id="QENU01000019">
    <property type="protein sequence ID" value="PVX31860.1"/>
    <property type="molecule type" value="Genomic_DNA"/>
</dbReference>
<reference evidence="4 5" key="1">
    <citation type="submission" date="2018-05" db="EMBL/GenBank/DDBJ databases">
        <title>Genomic Encyclopedia of Type Strains, Phase IV (KMG-IV): sequencing the most valuable type-strain genomes for metagenomic binning, comparative biology and taxonomic classification.</title>
        <authorList>
            <person name="Goeker M."/>
        </authorList>
    </citation>
    <scope>NUCLEOTIDE SEQUENCE [LARGE SCALE GENOMIC DNA]</scope>
    <source>
        <strain evidence="4 5">DSM 22999</strain>
    </source>
</reference>
<dbReference type="InterPro" id="IPR001647">
    <property type="entry name" value="HTH_TetR"/>
</dbReference>
<keyword evidence="5" id="KW-1185">Reference proteome</keyword>
<dbReference type="InterPro" id="IPR009057">
    <property type="entry name" value="Homeodomain-like_sf"/>
</dbReference>
<name>A0A2U0SKK5_9PAST</name>